<evidence type="ECO:0000313" key="12">
    <source>
        <dbReference type="Proteomes" id="UP000185479"/>
    </source>
</evidence>
<feature type="transmembrane region" description="Helical" evidence="9">
    <location>
        <begin position="114"/>
        <end position="133"/>
    </location>
</feature>
<comment type="subcellular location">
    <subcellularLocation>
        <location evidence="1">Cell membrane</location>
        <topology evidence="1">Multi-pass membrane protein</topology>
    </subcellularLocation>
</comment>
<evidence type="ECO:0000256" key="3">
    <source>
        <dbReference type="ARBA" id="ARBA00022448"/>
    </source>
</evidence>
<dbReference type="RefSeq" id="WP_075729123.1">
    <property type="nucleotide sequence ID" value="NZ_BJNB01000008.1"/>
</dbReference>
<evidence type="ECO:0000256" key="7">
    <source>
        <dbReference type="ARBA" id="ARBA00023136"/>
    </source>
</evidence>
<keyword evidence="12" id="KW-1185">Reference proteome</keyword>
<dbReference type="PANTHER" id="PTHR42002">
    <property type="entry name" value="ANAEROBIC C4-DICARBOXYLATE TRANSPORTER DCUC-RELATED"/>
    <property type="match status" value="1"/>
</dbReference>
<reference evidence="11 13" key="2">
    <citation type="submission" date="2019-06" db="EMBL/GenBank/DDBJ databases">
        <title>Whole genome shotgun sequence of Corynebacterium flavescens NBRC 14136.</title>
        <authorList>
            <person name="Hosoyama A."/>
            <person name="Uohara A."/>
            <person name="Ohji S."/>
            <person name="Ichikawa N."/>
        </authorList>
    </citation>
    <scope>NUCLEOTIDE SEQUENCE [LARGE SCALE GENOMIC DNA]</scope>
    <source>
        <strain evidence="11 13">NBRC 14136</strain>
    </source>
</reference>
<accession>A0A1L7CJT7</accession>
<evidence type="ECO:0000256" key="9">
    <source>
        <dbReference type="SAM" id="Phobius"/>
    </source>
</evidence>
<evidence type="ECO:0000256" key="2">
    <source>
        <dbReference type="ARBA" id="ARBA00005275"/>
    </source>
</evidence>
<keyword evidence="3" id="KW-0813">Transport</keyword>
<organism evidence="10 12">
    <name type="scientific">Corynebacterium flavescens</name>
    <dbReference type="NCBI Taxonomy" id="28028"/>
    <lineage>
        <taxon>Bacteria</taxon>
        <taxon>Bacillati</taxon>
        <taxon>Actinomycetota</taxon>
        <taxon>Actinomycetes</taxon>
        <taxon>Mycobacteriales</taxon>
        <taxon>Corynebacteriaceae</taxon>
        <taxon>Corynebacterium</taxon>
    </lineage>
</organism>
<dbReference type="InterPro" id="IPR018385">
    <property type="entry name" value="C4_dicarb_anaerob_car-like"/>
</dbReference>
<protein>
    <submittedName>
        <fullName evidence="10 11">Transporter</fullName>
    </submittedName>
</protein>
<feature type="transmembrane region" description="Helical" evidence="9">
    <location>
        <begin position="283"/>
        <end position="303"/>
    </location>
</feature>
<dbReference type="AlphaFoldDB" id="A0A1L7CJT7"/>
<evidence type="ECO:0000256" key="8">
    <source>
        <dbReference type="SAM" id="MobiDB-lite"/>
    </source>
</evidence>
<dbReference type="Proteomes" id="UP000185479">
    <property type="component" value="Chromosome"/>
</dbReference>
<keyword evidence="5 9" id="KW-0812">Transmembrane</keyword>
<dbReference type="Proteomes" id="UP000315353">
    <property type="component" value="Unassembled WGS sequence"/>
</dbReference>
<dbReference type="GeneID" id="82879542"/>
<feature type="transmembrane region" description="Helical" evidence="9">
    <location>
        <begin position="74"/>
        <end position="94"/>
    </location>
</feature>
<dbReference type="OrthoDB" id="1674075at2"/>
<dbReference type="STRING" id="28028.CFLV_02250"/>
<dbReference type="GO" id="GO:0005886">
    <property type="term" value="C:plasma membrane"/>
    <property type="evidence" value="ECO:0007669"/>
    <property type="project" value="UniProtKB-SubCell"/>
</dbReference>
<feature type="transmembrane region" description="Helical" evidence="9">
    <location>
        <begin position="448"/>
        <end position="466"/>
    </location>
</feature>
<sequence>MLYLLIAIAAIVAVAWLIYKKVHAAAAIFSVGVILLMLAALTGRADMRTTDIEATGNSFYDQLLVIEALFQSRFSGIGMAIMVLFGFVSYMRHIGADAKAVVILSSPLKRFNGSYWLVPVGFLIGSLLSLVIPSASALSLLLVATLLPALIAAGLSPLTVAAIVVTSSTIIPTPLEAGLIQGAELSGLSVTNYVYGSVAKATIPALLVTAAAHMWWQRRCDKSDQHKQSPVSAGVNASADSEPLDSPVLTESHPIVDAAPAPHHESESEAVARRAVERAEGLPAYYALLPLLPLLLIVVSAVLNRAGIISFEADILPVTVVSLFIALLIEIIRHRSISESISSLSCFFKGLGEGAAGVVSLLIAAAILVEGVTQMGVIDMLIDATEGSSGAAVFIVLIFVLATAVMAALTGSGTAPYFAFSEVVPSLAAETSIHGPQMLTAIWGTSNLMRQVSPVNAAVLIVAGAIKVNPLQLVKRTSVPMVAATIANTLFAFLFIS</sequence>
<feature type="transmembrane region" description="Helical" evidence="9">
    <location>
        <begin position="389"/>
        <end position="409"/>
    </location>
</feature>
<feature type="transmembrane region" description="Helical" evidence="9">
    <location>
        <begin position="140"/>
        <end position="165"/>
    </location>
</feature>
<feature type="transmembrane region" description="Helical" evidence="9">
    <location>
        <begin position="25"/>
        <end position="43"/>
    </location>
</feature>
<feature type="transmembrane region" description="Helical" evidence="9">
    <location>
        <begin position="344"/>
        <end position="369"/>
    </location>
</feature>
<name>A0A1L7CJT7_CORFL</name>
<reference evidence="10 12" key="1">
    <citation type="submission" date="2014-08" db="EMBL/GenBank/DDBJ databases">
        <title>Complete genome sequence of Corynebacterium flavescens OJ8(T)(=DSM 20296(T)), isolated from cheese.</title>
        <authorList>
            <person name="Ruckert C."/>
            <person name="Albersmeier A."/>
            <person name="Winkler A."/>
            <person name="Kalinowski J."/>
        </authorList>
    </citation>
    <scope>NUCLEOTIDE SEQUENCE [LARGE SCALE GENOMIC DNA]</scope>
    <source>
        <strain evidence="10 12">OJ8</strain>
    </source>
</reference>
<evidence type="ECO:0000256" key="4">
    <source>
        <dbReference type="ARBA" id="ARBA00022475"/>
    </source>
</evidence>
<evidence type="ECO:0000256" key="5">
    <source>
        <dbReference type="ARBA" id="ARBA00022692"/>
    </source>
</evidence>
<dbReference type="InterPro" id="IPR004669">
    <property type="entry name" value="C4_dicarb_anaerob_car"/>
</dbReference>
<feature type="transmembrane region" description="Helical" evidence="9">
    <location>
        <begin position="193"/>
        <end position="216"/>
    </location>
</feature>
<dbReference type="EMBL" id="BJNB01000008">
    <property type="protein sequence ID" value="GEB97330.1"/>
    <property type="molecule type" value="Genomic_DNA"/>
</dbReference>
<gene>
    <name evidence="11" type="primary">dcuC</name>
    <name evidence="11" type="ORF">CFL01nite_08250</name>
    <name evidence="10" type="ORF">CFLV_02250</name>
</gene>
<comment type="similarity">
    <text evidence="2">Belongs to the DcuC/DcuD transporter (TC 2.A.61) family.</text>
</comment>
<evidence type="ECO:0000313" key="10">
    <source>
        <dbReference type="EMBL" id="APT86126.1"/>
    </source>
</evidence>
<feature type="transmembrane region" description="Helical" evidence="9">
    <location>
        <begin position="478"/>
        <end position="496"/>
    </location>
</feature>
<dbReference type="NCBIfam" id="NF037994">
    <property type="entry name" value="DcuC_1"/>
    <property type="match status" value="2"/>
</dbReference>
<evidence type="ECO:0000313" key="11">
    <source>
        <dbReference type="EMBL" id="GEB97330.1"/>
    </source>
</evidence>
<keyword evidence="7 9" id="KW-0472">Membrane</keyword>
<dbReference type="EMBL" id="CP009246">
    <property type="protein sequence ID" value="APT86126.1"/>
    <property type="molecule type" value="Genomic_DNA"/>
</dbReference>
<feature type="region of interest" description="Disordered" evidence="8">
    <location>
        <begin position="225"/>
        <end position="247"/>
    </location>
</feature>
<proteinExistence type="inferred from homology"/>
<dbReference type="Pfam" id="PF03606">
    <property type="entry name" value="DcuC"/>
    <property type="match status" value="1"/>
</dbReference>
<dbReference type="PANTHER" id="PTHR42002:SF2">
    <property type="entry name" value="ANAEROBIC C4-DICARBOXYLATE TRANSPORTER DCUC-RELATED"/>
    <property type="match status" value="1"/>
</dbReference>
<evidence type="ECO:0000256" key="6">
    <source>
        <dbReference type="ARBA" id="ARBA00022989"/>
    </source>
</evidence>
<evidence type="ECO:0000256" key="1">
    <source>
        <dbReference type="ARBA" id="ARBA00004651"/>
    </source>
</evidence>
<keyword evidence="4" id="KW-1003">Cell membrane</keyword>
<dbReference type="KEGG" id="cfc:CFLV_02250"/>
<evidence type="ECO:0000313" key="13">
    <source>
        <dbReference type="Proteomes" id="UP000315353"/>
    </source>
</evidence>
<feature type="transmembrane region" description="Helical" evidence="9">
    <location>
        <begin position="315"/>
        <end position="332"/>
    </location>
</feature>
<dbReference type="GO" id="GO:0015556">
    <property type="term" value="F:C4-dicarboxylate transmembrane transporter activity"/>
    <property type="evidence" value="ECO:0007669"/>
    <property type="project" value="InterPro"/>
</dbReference>
<keyword evidence="6 9" id="KW-1133">Transmembrane helix</keyword>